<keyword evidence="2" id="KW-0472">Membrane</keyword>
<accession>A0ABV9EM63</accession>
<reference evidence="4" key="1">
    <citation type="journal article" date="2019" name="Int. J. Syst. Evol. Microbiol.">
        <title>The Global Catalogue of Microorganisms (GCM) 10K type strain sequencing project: providing services to taxonomists for standard genome sequencing and annotation.</title>
        <authorList>
            <consortium name="The Broad Institute Genomics Platform"/>
            <consortium name="The Broad Institute Genome Sequencing Center for Infectious Disease"/>
            <person name="Wu L."/>
            <person name="Ma J."/>
        </authorList>
    </citation>
    <scope>NUCLEOTIDE SEQUENCE [LARGE SCALE GENOMIC DNA]</scope>
    <source>
        <strain evidence="4">CCUG 49560</strain>
    </source>
</reference>
<feature type="compositionally biased region" description="Low complexity" evidence="1">
    <location>
        <begin position="139"/>
        <end position="159"/>
    </location>
</feature>
<dbReference type="PRINTS" id="PR01217">
    <property type="entry name" value="PRICHEXTENSN"/>
</dbReference>
<keyword evidence="4" id="KW-1185">Reference proteome</keyword>
<comment type="caution">
    <text evidence="3">The sequence shown here is derived from an EMBL/GenBank/DDBJ whole genome shotgun (WGS) entry which is preliminary data.</text>
</comment>
<name>A0ABV9EM63_9ACTN</name>
<gene>
    <name evidence="3" type="ORF">ACFO8L_31090</name>
</gene>
<feature type="transmembrane region" description="Helical" evidence="2">
    <location>
        <begin position="21"/>
        <end position="39"/>
    </location>
</feature>
<evidence type="ECO:0000313" key="3">
    <source>
        <dbReference type="EMBL" id="MFC4590577.1"/>
    </source>
</evidence>
<dbReference type="RefSeq" id="WP_262846518.1">
    <property type="nucleotide sequence ID" value="NZ_JANZYP010000047.1"/>
</dbReference>
<feature type="region of interest" description="Disordered" evidence="1">
    <location>
        <begin position="37"/>
        <end position="168"/>
    </location>
</feature>
<keyword evidence="2" id="KW-1133">Transmembrane helix</keyword>
<proteinExistence type="predicted"/>
<feature type="compositionally biased region" description="Low complexity" evidence="1">
    <location>
        <begin position="91"/>
        <end position="100"/>
    </location>
</feature>
<evidence type="ECO:0000256" key="1">
    <source>
        <dbReference type="SAM" id="MobiDB-lite"/>
    </source>
</evidence>
<feature type="compositionally biased region" description="Polar residues" evidence="1">
    <location>
        <begin position="54"/>
        <end position="67"/>
    </location>
</feature>
<feature type="compositionally biased region" description="Low complexity" evidence="1">
    <location>
        <begin position="107"/>
        <end position="123"/>
    </location>
</feature>
<protein>
    <recommendedName>
        <fullName evidence="5">Serine/threonine protein kinase</fullName>
    </recommendedName>
</protein>
<dbReference type="Proteomes" id="UP001595891">
    <property type="component" value="Unassembled WGS sequence"/>
</dbReference>
<sequence>MDDDDDEPTRRRLGYDRRGPIVVGLALLVAAGAGLWFAWPSPSDEGSDVPAAIQSPTGPRSKASPSGLSAGVESPPPPPATEPAPKRTKRTTPPIARRTALPPPPSSSKAPSPKASVKPSKSARPQTGPTAPPPPPSSSKPTSAPSTKPPASDDTQTGPTLPPPPPGG</sequence>
<keyword evidence="2" id="KW-0812">Transmembrane</keyword>
<evidence type="ECO:0000256" key="2">
    <source>
        <dbReference type="SAM" id="Phobius"/>
    </source>
</evidence>
<evidence type="ECO:0008006" key="5">
    <source>
        <dbReference type="Google" id="ProtNLM"/>
    </source>
</evidence>
<dbReference type="EMBL" id="JBHSFN010000024">
    <property type="protein sequence ID" value="MFC4590577.1"/>
    <property type="molecule type" value="Genomic_DNA"/>
</dbReference>
<organism evidence="3 4">
    <name type="scientific">Sphaerisporangium corydalis</name>
    <dbReference type="NCBI Taxonomy" id="1441875"/>
    <lineage>
        <taxon>Bacteria</taxon>
        <taxon>Bacillati</taxon>
        <taxon>Actinomycetota</taxon>
        <taxon>Actinomycetes</taxon>
        <taxon>Streptosporangiales</taxon>
        <taxon>Streptosporangiaceae</taxon>
        <taxon>Sphaerisporangium</taxon>
    </lineage>
</organism>
<evidence type="ECO:0000313" key="4">
    <source>
        <dbReference type="Proteomes" id="UP001595891"/>
    </source>
</evidence>